<proteinExistence type="predicted"/>
<gene>
    <name evidence="1" type="ORF">RGD00_11245</name>
</gene>
<dbReference type="Gene3D" id="3.40.50.1820">
    <property type="entry name" value="alpha/beta hydrolase"/>
    <property type="match status" value="2"/>
</dbReference>
<name>A0ABU1F8I7_9RHOB</name>
<keyword evidence="2" id="KW-1185">Reference proteome</keyword>
<sequence>MAAPAHAIRREPVIVEFRETAAFTEVYGFTGSQGSVFLEGQRIIPEGRPSDTVLIFMHPASTLNLMPLPAALAAAGHHVLCCGSRFAKNDSVLVMEKVAADLGAYVRYARETLGYRKVVLAGWSGGGSLALFYQAQAERPGLRDTPAGDPYDLTAMDLQPADAVMFIAAHTGRARILTEWIDPSVIDESDPFARDATLDLYAAGGPKPPYAPEFVARFRQAQRDRMDRITDRVLDRLDMLKRSGTAEVEFPFVVHRTMADPRFLDPALDPNGRAPGMCYLGVPETVNSGPVGLARFCTLRAWLSQWSPRHSRADAEACVRHVAAPLLVIENEADDAVPVDHTHCVFRAAGMRDKTFHGIAGATHYYRGQPAQLAEALGLIGGWLADRNLD</sequence>
<comment type="caution">
    <text evidence="1">The sequence shown here is derived from an EMBL/GenBank/DDBJ whole genome shotgun (WGS) entry which is preliminary data.</text>
</comment>
<organism evidence="1 2">
    <name type="scientific">Ruixingdingia sedimenti</name>
    <dbReference type="NCBI Taxonomy" id="3073604"/>
    <lineage>
        <taxon>Bacteria</taxon>
        <taxon>Pseudomonadati</taxon>
        <taxon>Pseudomonadota</taxon>
        <taxon>Alphaproteobacteria</taxon>
        <taxon>Rhodobacterales</taxon>
        <taxon>Paracoccaceae</taxon>
        <taxon>Ruixingdingia</taxon>
    </lineage>
</organism>
<dbReference type="InterPro" id="IPR029058">
    <property type="entry name" value="AB_hydrolase_fold"/>
</dbReference>
<dbReference type="GO" id="GO:0016787">
    <property type="term" value="F:hydrolase activity"/>
    <property type="evidence" value="ECO:0007669"/>
    <property type="project" value="UniProtKB-KW"/>
</dbReference>
<reference evidence="1 2" key="1">
    <citation type="submission" date="2023-09" db="EMBL/GenBank/DDBJ databases">
        <title>Xinfangfangia sedmenti sp. nov., isolated the sedment.</title>
        <authorList>
            <person name="Xu L."/>
        </authorList>
    </citation>
    <scope>NUCLEOTIDE SEQUENCE [LARGE SCALE GENOMIC DNA]</scope>
    <source>
        <strain evidence="1 2">LG-4</strain>
    </source>
</reference>
<protein>
    <submittedName>
        <fullName evidence="1">Alpha/beta hydrolase</fullName>
    </submittedName>
</protein>
<dbReference type="SUPFAM" id="SSF53474">
    <property type="entry name" value="alpha/beta-Hydrolases"/>
    <property type="match status" value="1"/>
</dbReference>
<dbReference type="Proteomes" id="UP001247754">
    <property type="component" value="Unassembled WGS sequence"/>
</dbReference>
<dbReference type="RefSeq" id="WP_310457427.1">
    <property type="nucleotide sequence ID" value="NZ_JAVKPH010000011.1"/>
</dbReference>
<dbReference type="EMBL" id="JAVKPH010000011">
    <property type="protein sequence ID" value="MDR5653185.1"/>
    <property type="molecule type" value="Genomic_DNA"/>
</dbReference>
<keyword evidence="1" id="KW-0378">Hydrolase</keyword>
<evidence type="ECO:0000313" key="2">
    <source>
        <dbReference type="Proteomes" id="UP001247754"/>
    </source>
</evidence>
<evidence type="ECO:0000313" key="1">
    <source>
        <dbReference type="EMBL" id="MDR5653185.1"/>
    </source>
</evidence>
<accession>A0ABU1F8I7</accession>